<accession>A0A9N9SH98</accession>
<feature type="transmembrane region" description="Helical" evidence="7">
    <location>
        <begin position="163"/>
        <end position="186"/>
    </location>
</feature>
<dbReference type="GO" id="GO:0005337">
    <property type="term" value="F:nucleoside transmembrane transporter activity"/>
    <property type="evidence" value="ECO:0007669"/>
    <property type="project" value="InterPro"/>
</dbReference>
<dbReference type="SUPFAM" id="SSF103473">
    <property type="entry name" value="MFS general substrate transporter"/>
    <property type="match status" value="1"/>
</dbReference>
<feature type="transmembrane region" description="Helical" evidence="7">
    <location>
        <begin position="129"/>
        <end position="151"/>
    </location>
</feature>
<comment type="similarity">
    <text evidence="2">Belongs to the SLC29A/ENT transporter (TC 2.A.57) family.</text>
</comment>
<dbReference type="EMBL" id="OU896709">
    <property type="protein sequence ID" value="CAG9819631.1"/>
    <property type="molecule type" value="Genomic_DNA"/>
</dbReference>
<dbReference type="InterPro" id="IPR036259">
    <property type="entry name" value="MFS_trans_sf"/>
</dbReference>
<sequence length="452" mass="50518">MAYSVNTTPLLQNGINSDEEEEVQHEVVVKDDKPLFKPLEPRDKFNVAYFILYFLGIVSLLPWNFYVTADDYWMYKFRKVSKNSSYISTDQRTPLQAEFTSYLSLASSLPNLVFLALNTVISHRISLNLRVIGSLICMLILMLFTLIFVYVDTDSWQQTFFGLTLLTIILLNVCSAIFSGSLAGVVGKFSAKYITAVTAGQSLGGIFAALAQIAALSIGASSTHSAMVYFIIGNLMIGLSIFLYVFLEKSIFFKYHVENCVGVDESQDVVAAVRSSYKIILRKMWGYGFSVFVIFAISLAVYPGVTVLVESEGKGHGNRWNDVYFVPTITYLLFSLGDYVGRIISVKIMKPKNVTLIILLSLARFIFIPLLLLCNENPRHNLAVVFDKDWQYIMIMFLFAISNGYLANLTCVLAPRAVDVHEKELASIIMTVFVGLGLTLGSTICLFLVKII</sequence>
<name>A0A9N9SH98_PHACE</name>
<evidence type="ECO:0008006" key="10">
    <source>
        <dbReference type="Google" id="ProtNLM"/>
    </source>
</evidence>
<evidence type="ECO:0000256" key="3">
    <source>
        <dbReference type="ARBA" id="ARBA00022448"/>
    </source>
</evidence>
<feature type="transmembrane region" description="Helical" evidence="7">
    <location>
        <begin position="193"/>
        <end position="220"/>
    </location>
</feature>
<organism evidence="8 9">
    <name type="scientific">Phaedon cochleariae</name>
    <name type="common">Mustard beetle</name>
    <dbReference type="NCBI Taxonomy" id="80249"/>
    <lineage>
        <taxon>Eukaryota</taxon>
        <taxon>Metazoa</taxon>
        <taxon>Ecdysozoa</taxon>
        <taxon>Arthropoda</taxon>
        <taxon>Hexapoda</taxon>
        <taxon>Insecta</taxon>
        <taxon>Pterygota</taxon>
        <taxon>Neoptera</taxon>
        <taxon>Endopterygota</taxon>
        <taxon>Coleoptera</taxon>
        <taxon>Polyphaga</taxon>
        <taxon>Cucujiformia</taxon>
        <taxon>Chrysomeloidea</taxon>
        <taxon>Chrysomelidae</taxon>
        <taxon>Chrysomelinae</taxon>
        <taxon>Chrysomelini</taxon>
        <taxon>Phaedon</taxon>
    </lineage>
</organism>
<keyword evidence="6 7" id="KW-0472">Membrane</keyword>
<evidence type="ECO:0000256" key="6">
    <source>
        <dbReference type="ARBA" id="ARBA00023136"/>
    </source>
</evidence>
<dbReference type="PRINTS" id="PR01130">
    <property type="entry name" value="DERENTRNSPRT"/>
</dbReference>
<feature type="transmembrane region" description="Helical" evidence="7">
    <location>
        <begin position="323"/>
        <end position="341"/>
    </location>
</feature>
<dbReference type="PANTHER" id="PTHR10332:SF88">
    <property type="entry name" value="EQUILIBRATIVE NUCLEOSIDE TRANSPORTER 1, ISOFORM A"/>
    <property type="match status" value="1"/>
</dbReference>
<feature type="transmembrane region" description="Helical" evidence="7">
    <location>
        <begin position="47"/>
        <end position="66"/>
    </location>
</feature>
<dbReference type="Gene3D" id="1.20.1250.20">
    <property type="entry name" value="MFS general substrate transporter like domains"/>
    <property type="match status" value="1"/>
</dbReference>
<evidence type="ECO:0000256" key="2">
    <source>
        <dbReference type="ARBA" id="ARBA00007965"/>
    </source>
</evidence>
<evidence type="ECO:0000256" key="4">
    <source>
        <dbReference type="ARBA" id="ARBA00022692"/>
    </source>
</evidence>
<protein>
    <recommendedName>
        <fullName evidence="10">Equilibrative nucleoside transporter 3</fullName>
    </recommendedName>
</protein>
<proteinExistence type="inferred from homology"/>
<dbReference type="PANTHER" id="PTHR10332">
    <property type="entry name" value="EQUILIBRATIVE NUCLEOSIDE TRANSPORTER"/>
    <property type="match status" value="1"/>
</dbReference>
<dbReference type="GO" id="GO:0005886">
    <property type="term" value="C:plasma membrane"/>
    <property type="evidence" value="ECO:0007669"/>
    <property type="project" value="TreeGrafter"/>
</dbReference>
<reference evidence="8" key="1">
    <citation type="submission" date="2022-01" db="EMBL/GenBank/DDBJ databases">
        <authorList>
            <person name="King R."/>
        </authorList>
    </citation>
    <scope>NUCLEOTIDE SEQUENCE</scope>
</reference>
<keyword evidence="5 7" id="KW-1133">Transmembrane helix</keyword>
<reference evidence="8" key="2">
    <citation type="submission" date="2022-10" db="EMBL/GenBank/DDBJ databases">
        <authorList>
            <consortium name="ENA_rothamsted_submissions"/>
            <consortium name="culmorum"/>
            <person name="King R."/>
        </authorList>
    </citation>
    <scope>NUCLEOTIDE SEQUENCE</scope>
</reference>
<comment type="subcellular location">
    <subcellularLocation>
        <location evidence="1">Membrane</location>
        <topology evidence="1">Multi-pass membrane protein</topology>
    </subcellularLocation>
</comment>
<gene>
    <name evidence="8" type="ORF">PHAECO_LOCUS7654</name>
</gene>
<evidence type="ECO:0000313" key="8">
    <source>
        <dbReference type="EMBL" id="CAG9819631.1"/>
    </source>
</evidence>
<dbReference type="PIRSF" id="PIRSF016379">
    <property type="entry name" value="ENT"/>
    <property type="match status" value="1"/>
</dbReference>
<feature type="transmembrane region" description="Helical" evidence="7">
    <location>
        <begin position="353"/>
        <end position="372"/>
    </location>
</feature>
<feature type="transmembrane region" description="Helical" evidence="7">
    <location>
        <begin position="284"/>
        <end position="303"/>
    </location>
</feature>
<feature type="transmembrane region" description="Helical" evidence="7">
    <location>
        <begin position="392"/>
        <end position="413"/>
    </location>
</feature>
<dbReference type="AlphaFoldDB" id="A0A9N9SH98"/>
<feature type="transmembrane region" description="Helical" evidence="7">
    <location>
        <begin position="226"/>
        <end position="247"/>
    </location>
</feature>
<evidence type="ECO:0000256" key="1">
    <source>
        <dbReference type="ARBA" id="ARBA00004141"/>
    </source>
</evidence>
<dbReference type="OrthoDB" id="46396at2759"/>
<keyword evidence="4 7" id="KW-0812">Transmembrane</keyword>
<evidence type="ECO:0000256" key="7">
    <source>
        <dbReference type="SAM" id="Phobius"/>
    </source>
</evidence>
<feature type="transmembrane region" description="Helical" evidence="7">
    <location>
        <begin position="425"/>
        <end position="449"/>
    </location>
</feature>
<dbReference type="Pfam" id="PF01733">
    <property type="entry name" value="Nucleoside_tran"/>
    <property type="match status" value="2"/>
</dbReference>
<keyword evidence="3" id="KW-0813">Transport</keyword>
<keyword evidence="9" id="KW-1185">Reference proteome</keyword>
<evidence type="ECO:0000313" key="9">
    <source>
        <dbReference type="Proteomes" id="UP001153737"/>
    </source>
</evidence>
<evidence type="ECO:0000256" key="5">
    <source>
        <dbReference type="ARBA" id="ARBA00022989"/>
    </source>
</evidence>
<dbReference type="Proteomes" id="UP001153737">
    <property type="component" value="Chromosome 3"/>
</dbReference>
<dbReference type="InterPro" id="IPR002259">
    <property type="entry name" value="Eqnu_transpt"/>
</dbReference>